<dbReference type="InterPro" id="IPR035979">
    <property type="entry name" value="RBD_domain_sf"/>
</dbReference>
<keyword evidence="7" id="KW-1185">Reference proteome</keyword>
<sequence length="437" mass="49629">MDNTDINNDGNIIKLRGLPWNSGPKDILEFLKDCHVLEGEKGVHLAISHRDGRPNGEAFVELATPDDVDRAFEYNKNVLGHRYIEIFNAKPEEFEQCLKRQNLVQQDTFIKLRGLPFSCKPEDIENFFEGLEIRNGASGIYIVYDSRGRPTGEAFVQFCNSEDTDLAMKKNREKIGHRYIEIFRSSSSECRRSTIFNNGGRNGNGKQSGGLGFSNDRMGRGQRNNRSNFRDRPYPESSWMLSHNNSNNDSPWRNNNRNSNNHNFGGNGGNSFNNFGGNSMFDNDNNFSSDFERNWNSGNGSFGGGNKNNQSSMFDRKNFGFSKFNNNDNGNFGNNRFMNNMSGNSNSNNDAPEYAVHLRGMPYDCGELEIRRFFEPLQLVGCEVFYNNNGRHTGEADAFFSTISDAQEAMKKHKGKMGSRYIELFAKSNDRRNGGRF</sequence>
<dbReference type="EMBL" id="CVRI01000074">
    <property type="protein sequence ID" value="CRL08154.1"/>
    <property type="molecule type" value="Genomic_DNA"/>
</dbReference>
<dbReference type="Proteomes" id="UP000183832">
    <property type="component" value="Unassembled WGS sequence"/>
</dbReference>
<dbReference type="Gene3D" id="3.30.70.330">
    <property type="match status" value="3"/>
</dbReference>
<evidence type="ECO:0000256" key="2">
    <source>
        <dbReference type="ARBA" id="ARBA00022884"/>
    </source>
</evidence>
<dbReference type="InterPro" id="IPR050666">
    <property type="entry name" value="ESRP"/>
</dbReference>
<proteinExistence type="predicted"/>
<evidence type="ECO:0000256" key="3">
    <source>
        <dbReference type="PROSITE-ProRule" id="PRU00176"/>
    </source>
</evidence>
<evidence type="ECO:0000256" key="4">
    <source>
        <dbReference type="SAM" id="MobiDB-lite"/>
    </source>
</evidence>
<name>A0A1J1J865_9DIPT</name>
<feature type="compositionally biased region" description="Gly residues" evidence="4">
    <location>
        <begin position="200"/>
        <end position="212"/>
    </location>
</feature>
<dbReference type="STRING" id="568069.A0A1J1J865"/>
<organism evidence="6 7">
    <name type="scientific">Clunio marinus</name>
    <dbReference type="NCBI Taxonomy" id="568069"/>
    <lineage>
        <taxon>Eukaryota</taxon>
        <taxon>Metazoa</taxon>
        <taxon>Ecdysozoa</taxon>
        <taxon>Arthropoda</taxon>
        <taxon>Hexapoda</taxon>
        <taxon>Insecta</taxon>
        <taxon>Pterygota</taxon>
        <taxon>Neoptera</taxon>
        <taxon>Endopterygota</taxon>
        <taxon>Diptera</taxon>
        <taxon>Nematocera</taxon>
        <taxon>Chironomoidea</taxon>
        <taxon>Chironomidae</taxon>
        <taxon>Clunio</taxon>
    </lineage>
</organism>
<dbReference type="OrthoDB" id="431068at2759"/>
<dbReference type="InterPro" id="IPR000504">
    <property type="entry name" value="RRM_dom"/>
</dbReference>
<dbReference type="SUPFAM" id="SSF54928">
    <property type="entry name" value="RNA-binding domain, RBD"/>
    <property type="match status" value="3"/>
</dbReference>
<feature type="domain" description="RRM" evidence="5">
    <location>
        <begin position="11"/>
        <end position="91"/>
    </location>
</feature>
<evidence type="ECO:0000313" key="7">
    <source>
        <dbReference type="Proteomes" id="UP000183832"/>
    </source>
</evidence>
<dbReference type="InterPro" id="IPR012677">
    <property type="entry name" value="Nucleotide-bd_a/b_plait_sf"/>
</dbReference>
<feature type="domain" description="RRM" evidence="5">
    <location>
        <begin position="108"/>
        <end position="187"/>
    </location>
</feature>
<gene>
    <name evidence="6" type="ORF">CLUMA_CG020853</name>
</gene>
<dbReference type="GO" id="GO:0003723">
    <property type="term" value="F:RNA binding"/>
    <property type="evidence" value="ECO:0007669"/>
    <property type="project" value="UniProtKB-UniRule"/>
</dbReference>
<keyword evidence="1" id="KW-0677">Repeat</keyword>
<feature type="compositionally biased region" description="Low complexity" evidence="4">
    <location>
        <begin position="244"/>
        <end position="270"/>
    </location>
</feature>
<dbReference type="Pfam" id="PF00076">
    <property type="entry name" value="RRM_1"/>
    <property type="match status" value="2"/>
</dbReference>
<evidence type="ECO:0000313" key="6">
    <source>
        <dbReference type="EMBL" id="CRL08154.1"/>
    </source>
</evidence>
<dbReference type="PROSITE" id="PS50102">
    <property type="entry name" value="RRM"/>
    <property type="match status" value="2"/>
</dbReference>
<reference evidence="6 7" key="1">
    <citation type="submission" date="2015-04" db="EMBL/GenBank/DDBJ databases">
        <authorList>
            <person name="Syromyatnikov M.Y."/>
            <person name="Popov V.N."/>
        </authorList>
    </citation>
    <scope>NUCLEOTIDE SEQUENCE [LARGE SCALE GENOMIC DNA]</scope>
</reference>
<dbReference type="PANTHER" id="PTHR13976">
    <property type="entry name" value="HETEROGENEOUS NUCLEAR RIBONUCLEOPROTEIN-RELATED"/>
    <property type="match status" value="1"/>
</dbReference>
<accession>A0A1J1J865</accession>
<dbReference type="AlphaFoldDB" id="A0A1J1J865"/>
<feature type="region of interest" description="Disordered" evidence="4">
    <location>
        <begin position="193"/>
        <end position="270"/>
    </location>
</feature>
<evidence type="ECO:0000259" key="5">
    <source>
        <dbReference type="PROSITE" id="PS50102"/>
    </source>
</evidence>
<evidence type="ECO:0000256" key="1">
    <source>
        <dbReference type="ARBA" id="ARBA00022737"/>
    </source>
</evidence>
<dbReference type="SMART" id="SM00360">
    <property type="entry name" value="RRM"/>
    <property type="match status" value="3"/>
</dbReference>
<protein>
    <submittedName>
        <fullName evidence="6">CLUMA_CG020853, isoform A</fullName>
    </submittedName>
</protein>
<keyword evidence="2 3" id="KW-0694">RNA-binding</keyword>